<dbReference type="AlphaFoldDB" id="A0A251XC61"/>
<dbReference type="OrthoDB" id="6078322at2"/>
<organism evidence="1 2">
    <name type="scientific">Thioflexithrix psekupsensis</name>
    <dbReference type="NCBI Taxonomy" id="1570016"/>
    <lineage>
        <taxon>Bacteria</taxon>
        <taxon>Pseudomonadati</taxon>
        <taxon>Pseudomonadota</taxon>
        <taxon>Gammaproteobacteria</taxon>
        <taxon>Thiotrichales</taxon>
        <taxon>Thioflexithrix</taxon>
    </lineage>
</organism>
<proteinExistence type="predicted"/>
<protein>
    <submittedName>
        <fullName evidence="1">Uncharacterized protein</fullName>
    </submittedName>
</protein>
<evidence type="ECO:0000313" key="2">
    <source>
        <dbReference type="Proteomes" id="UP000194798"/>
    </source>
</evidence>
<evidence type="ECO:0000313" key="1">
    <source>
        <dbReference type="EMBL" id="OUD16178.1"/>
    </source>
</evidence>
<dbReference type="RefSeq" id="WP_086486578.1">
    <property type="nucleotide sequence ID" value="NZ_MSLT01000001.1"/>
</dbReference>
<name>A0A251XC61_9GAMM</name>
<dbReference type="Proteomes" id="UP000194798">
    <property type="component" value="Unassembled WGS sequence"/>
</dbReference>
<keyword evidence="2" id="KW-1185">Reference proteome</keyword>
<accession>A0A251XC61</accession>
<sequence length="283" mass="33196">MTAEEAKQYVFNYWRYLHEIARKRFFNDPQLAEQAIDYLLEKLQRNDWQKIREYRGEGFTAFITVVANRLFTDFSRKIGDTPYIPTWIQQQGQLWKEGFLLLHKGLTRQEAIEQLWNMSQSLGYEKAAIIHVIETILHQETLPARYTAVSWETEQIENVAATQLSPDEELSELENDRRLELIFLLLEFLQNPADNAQIQAEKFSAYPKLIQGLNQLKQQITLNNEDYLLLSLIYREGLSVSEAGRRLQLNANQVAGRHRRLLTRLEQAFIDVGLAEELRLLIQ</sequence>
<gene>
    <name evidence="1" type="ORF">TPSD3_00165</name>
</gene>
<dbReference type="EMBL" id="MSLT01000001">
    <property type="protein sequence ID" value="OUD16178.1"/>
    <property type="molecule type" value="Genomic_DNA"/>
</dbReference>
<reference evidence="1 2" key="1">
    <citation type="submission" date="2016-12" db="EMBL/GenBank/DDBJ databases">
        <title>Thioflexothrix psekupsii D3 genome sequencing and assembly.</title>
        <authorList>
            <person name="Fomenkov A."/>
            <person name="Vincze T."/>
            <person name="Grabovich M."/>
            <person name="Anton B.P."/>
            <person name="Dubinina G."/>
            <person name="Orlova M."/>
            <person name="Belousova E."/>
            <person name="Roberts R.J."/>
        </authorList>
    </citation>
    <scope>NUCLEOTIDE SEQUENCE [LARGE SCALE GENOMIC DNA]</scope>
    <source>
        <strain evidence="1">D3</strain>
    </source>
</reference>
<comment type="caution">
    <text evidence="1">The sequence shown here is derived from an EMBL/GenBank/DDBJ whole genome shotgun (WGS) entry which is preliminary data.</text>
</comment>